<dbReference type="RefSeq" id="XP_062762453.1">
    <property type="nucleotide sequence ID" value="XM_062914228.1"/>
</dbReference>
<dbReference type="PANTHER" id="PTHR28052">
    <property type="entry name" value="UPF0545 PROTEIN C22ORF39"/>
    <property type="match status" value="1"/>
</dbReference>
<reference evidence="2 3" key="1">
    <citation type="journal article" date="2023" name="bioRxiv">
        <title>High-quality genome assemblies of four members of thePodospora anserinaspecies complex.</title>
        <authorList>
            <person name="Ament-Velasquez S.L."/>
            <person name="Vogan A.A."/>
            <person name="Wallerman O."/>
            <person name="Hartmann F."/>
            <person name="Gautier V."/>
            <person name="Silar P."/>
            <person name="Giraud T."/>
            <person name="Johannesson H."/>
        </authorList>
    </citation>
    <scope>NUCLEOTIDE SEQUENCE [LARGE SCALE GENOMIC DNA]</scope>
    <source>
        <strain evidence="2 3">CBS 411.78</strain>
    </source>
</reference>
<feature type="compositionally biased region" description="Basic and acidic residues" evidence="1">
    <location>
        <begin position="260"/>
        <end position="274"/>
    </location>
</feature>
<dbReference type="EMBL" id="JAFFHB010000008">
    <property type="protein sequence ID" value="KAK4662487.1"/>
    <property type="molecule type" value="Genomic_DNA"/>
</dbReference>
<evidence type="ECO:0000313" key="3">
    <source>
        <dbReference type="Proteomes" id="UP001326199"/>
    </source>
</evidence>
<evidence type="ECO:0000313" key="2">
    <source>
        <dbReference type="EMBL" id="KAK4662487.1"/>
    </source>
</evidence>
<feature type="compositionally biased region" description="Basic and acidic residues" evidence="1">
    <location>
        <begin position="80"/>
        <end position="95"/>
    </location>
</feature>
<comment type="caution">
    <text evidence="2">The sequence shown here is derived from an EMBL/GenBank/DDBJ whole genome shotgun (WGS) entry which is preliminary data.</text>
</comment>
<dbReference type="PANTHER" id="PTHR28052:SF1">
    <property type="entry name" value="UPF0545 PROTEIN C22ORF39"/>
    <property type="match status" value="1"/>
</dbReference>
<keyword evidence="3" id="KW-1185">Reference proteome</keyword>
<feature type="region of interest" description="Disordered" evidence="1">
    <location>
        <begin position="53"/>
        <end position="148"/>
    </location>
</feature>
<dbReference type="Proteomes" id="UP001326199">
    <property type="component" value="Unassembled WGS sequence"/>
</dbReference>
<feature type="compositionally biased region" description="Low complexity" evidence="1">
    <location>
        <begin position="99"/>
        <end position="123"/>
    </location>
</feature>
<feature type="region of interest" description="Disordered" evidence="1">
    <location>
        <begin position="248"/>
        <end position="274"/>
    </location>
</feature>
<gene>
    <name evidence="2" type="ORF">QC763_603840</name>
</gene>
<dbReference type="InterPro" id="IPR021475">
    <property type="entry name" value="Pants/Emi1-like"/>
</dbReference>
<accession>A0ABR0H3L5</accession>
<proteinExistence type="predicted"/>
<name>A0ABR0H3L5_9PEZI</name>
<evidence type="ECO:0000256" key="1">
    <source>
        <dbReference type="SAM" id="MobiDB-lite"/>
    </source>
</evidence>
<dbReference type="GeneID" id="87934571"/>
<organism evidence="2 3">
    <name type="scientific">Podospora pseudopauciseta</name>
    <dbReference type="NCBI Taxonomy" id="2093780"/>
    <lineage>
        <taxon>Eukaryota</taxon>
        <taxon>Fungi</taxon>
        <taxon>Dikarya</taxon>
        <taxon>Ascomycota</taxon>
        <taxon>Pezizomycotina</taxon>
        <taxon>Sordariomycetes</taxon>
        <taxon>Sordariomycetidae</taxon>
        <taxon>Sordariales</taxon>
        <taxon>Podosporaceae</taxon>
        <taxon>Podospora</taxon>
    </lineage>
</organism>
<sequence length="286" mass="32294">MPRSKMRWASDWQLSKKACPLAIPSLALHESSSPALHCIHLQDLQQETIMGWFWTSPSPSPKASEASHHSATQQPQPPASERKPSTDEEVSKFLREIQAAANPSSSHAASPPSSTDSDAAKSSWVPSWLSAPAPETPPPPPKDKRSEASIAMSEALLPTTMSCQDAFDYAWHCHTPGSQVNSVYRYGGVRQCTELWDDFWFCMRTKSWDPKLRAEAIKDHFRKKEAAKYGRGQPSSEDIWESRDKMAEPGTTFNKSFDPPIKDDAAFEREDQETRRKIREFYERKT</sequence>
<evidence type="ECO:0008006" key="4">
    <source>
        <dbReference type="Google" id="ProtNLM"/>
    </source>
</evidence>
<dbReference type="Pfam" id="PF11326">
    <property type="entry name" value="PANTS-like"/>
    <property type="match status" value="1"/>
</dbReference>
<protein>
    <recommendedName>
        <fullName evidence="4">Early meiotic induction protein 1</fullName>
    </recommendedName>
</protein>